<evidence type="ECO:0000313" key="2">
    <source>
        <dbReference type="Proteomes" id="UP000618926"/>
    </source>
</evidence>
<dbReference type="Proteomes" id="UP000618926">
    <property type="component" value="Unassembled WGS sequence"/>
</dbReference>
<gene>
    <name evidence="1" type="ORF">IIE05_13470</name>
</gene>
<proteinExistence type="predicted"/>
<organism evidence="1 2">
    <name type="scientific">Geobacter anodireducens</name>
    <dbReference type="NCBI Taxonomy" id="1340425"/>
    <lineage>
        <taxon>Bacteria</taxon>
        <taxon>Pseudomonadati</taxon>
        <taxon>Thermodesulfobacteriota</taxon>
        <taxon>Desulfuromonadia</taxon>
        <taxon>Geobacterales</taxon>
        <taxon>Geobacteraceae</taxon>
        <taxon>Geobacter</taxon>
    </lineage>
</organism>
<protein>
    <submittedName>
        <fullName evidence="1">Uncharacterized protein</fullName>
    </submittedName>
</protein>
<dbReference type="EMBL" id="JADBFD010000019">
    <property type="protein sequence ID" value="MBE2888974.1"/>
    <property type="molecule type" value="Genomic_DNA"/>
</dbReference>
<dbReference type="RefSeq" id="WP_192905792.1">
    <property type="nucleotide sequence ID" value="NZ_JADBFD010000019.1"/>
</dbReference>
<name>A0ABR9NXI3_9BACT</name>
<evidence type="ECO:0000313" key="1">
    <source>
        <dbReference type="EMBL" id="MBE2888974.1"/>
    </source>
</evidence>
<accession>A0ABR9NXI3</accession>
<keyword evidence="2" id="KW-1185">Reference proteome</keyword>
<reference evidence="1 2" key="1">
    <citation type="submission" date="2020-10" db="EMBL/GenBank/DDBJ databases">
        <title>Investigation of anaerobic biodegradation of phenanthrene by a sulfate-dependent Geobacter anodireducens strain PheS2.</title>
        <authorList>
            <person name="Zhang Z."/>
        </authorList>
    </citation>
    <scope>NUCLEOTIDE SEQUENCE [LARGE SCALE GENOMIC DNA]</scope>
    <source>
        <strain evidence="1 2">PheS2</strain>
    </source>
</reference>
<sequence>MFSFFIPSGGWYYPAWKITLNGRMDQCREAGHEFAIPAQDLAGQIRHVPGDAPAAGLVVLIGATIQHQNAAHIAGREEEFGLDPGQLIPGHVRAFLFAALFF</sequence>
<comment type="caution">
    <text evidence="1">The sequence shown here is derived from an EMBL/GenBank/DDBJ whole genome shotgun (WGS) entry which is preliminary data.</text>
</comment>